<dbReference type="EMBL" id="RJKX01000015">
    <property type="protein sequence ID" value="ROP84536.1"/>
    <property type="molecule type" value="Genomic_DNA"/>
</dbReference>
<protein>
    <submittedName>
        <fullName evidence="7">Peptide/nickel transport system substrate-binding protein</fullName>
    </submittedName>
</protein>
<dbReference type="GO" id="GO:0015833">
    <property type="term" value="P:peptide transport"/>
    <property type="evidence" value="ECO:0007669"/>
    <property type="project" value="TreeGrafter"/>
</dbReference>
<dbReference type="OrthoDB" id="9803988at2"/>
<feature type="domain" description="Solute-binding protein family 5" evidence="6">
    <location>
        <begin position="70"/>
        <end position="434"/>
    </location>
</feature>
<comment type="subcellular location">
    <subcellularLocation>
        <location evidence="1">Periplasm</location>
    </subcellularLocation>
</comment>
<dbReference type="CDD" id="cd08515">
    <property type="entry name" value="PBP2_NikA_DppA_OppA_like_10"/>
    <property type="match status" value="1"/>
</dbReference>
<reference evidence="7 8" key="1">
    <citation type="submission" date="2018-11" db="EMBL/GenBank/DDBJ databases">
        <title>Genomic Encyclopedia of Type Strains, Phase IV (KMG-IV): sequencing the most valuable type-strain genomes for metagenomic binning, comparative biology and taxonomic classification.</title>
        <authorList>
            <person name="Goeker M."/>
        </authorList>
    </citation>
    <scope>NUCLEOTIDE SEQUENCE [LARGE SCALE GENOMIC DNA]</scope>
    <source>
        <strain evidence="7 8">DSM 5900</strain>
    </source>
</reference>
<dbReference type="InterPro" id="IPR030678">
    <property type="entry name" value="Peptide/Ni-bd"/>
</dbReference>
<dbReference type="RefSeq" id="WP_123692536.1">
    <property type="nucleotide sequence ID" value="NZ_AP019700.1"/>
</dbReference>
<dbReference type="GO" id="GO:1904680">
    <property type="term" value="F:peptide transmembrane transporter activity"/>
    <property type="evidence" value="ECO:0007669"/>
    <property type="project" value="TreeGrafter"/>
</dbReference>
<dbReference type="PANTHER" id="PTHR30290:SF9">
    <property type="entry name" value="OLIGOPEPTIDE-BINDING PROTEIN APPA"/>
    <property type="match status" value="1"/>
</dbReference>
<evidence type="ECO:0000259" key="6">
    <source>
        <dbReference type="Pfam" id="PF00496"/>
    </source>
</evidence>
<accession>A0A3N1L246</accession>
<name>A0A3N1L246_9PROT</name>
<feature type="signal peptide" evidence="5">
    <location>
        <begin position="1"/>
        <end position="22"/>
    </location>
</feature>
<dbReference type="Gene3D" id="3.40.190.10">
    <property type="entry name" value="Periplasmic binding protein-like II"/>
    <property type="match status" value="1"/>
</dbReference>
<dbReference type="Pfam" id="PF00496">
    <property type="entry name" value="SBP_bac_5"/>
    <property type="match status" value="1"/>
</dbReference>
<dbReference type="Gene3D" id="3.10.105.10">
    <property type="entry name" value="Dipeptide-binding Protein, Domain 3"/>
    <property type="match status" value="1"/>
</dbReference>
<dbReference type="PIRSF" id="PIRSF002741">
    <property type="entry name" value="MppA"/>
    <property type="match status" value="1"/>
</dbReference>
<dbReference type="SUPFAM" id="SSF53850">
    <property type="entry name" value="Periplasmic binding protein-like II"/>
    <property type="match status" value="1"/>
</dbReference>
<comment type="caution">
    <text evidence="7">The sequence shown here is derived from an EMBL/GenBank/DDBJ whole genome shotgun (WGS) entry which is preliminary data.</text>
</comment>
<dbReference type="PANTHER" id="PTHR30290">
    <property type="entry name" value="PERIPLASMIC BINDING COMPONENT OF ABC TRANSPORTER"/>
    <property type="match status" value="1"/>
</dbReference>
<evidence type="ECO:0000256" key="2">
    <source>
        <dbReference type="ARBA" id="ARBA00005695"/>
    </source>
</evidence>
<comment type="similarity">
    <text evidence="2">Belongs to the bacterial solute-binding protein 5 family.</text>
</comment>
<feature type="chain" id="PRO_5017955170" evidence="5">
    <location>
        <begin position="23"/>
        <end position="513"/>
    </location>
</feature>
<evidence type="ECO:0000256" key="1">
    <source>
        <dbReference type="ARBA" id="ARBA00004418"/>
    </source>
</evidence>
<proteinExistence type="inferred from homology"/>
<dbReference type="InterPro" id="IPR000914">
    <property type="entry name" value="SBP_5_dom"/>
</dbReference>
<keyword evidence="8" id="KW-1185">Reference proteome</keyword>
<dbReference type="GO" id="GO:0043190">
    <property type="term" value="C:ATP-binding cassette (ABC) transporter complex"/>
    <property type="evidence" value="ECO:0007669"/>
    <property type="project" value="InterPro"/>
</dbReference>
<dbReference type="InterPro" id="IPR039424">
    <property type="entry name" value="SBP_5"/>
</dbReference>
<evidence type="ECO:0000256" key="4">
    <source>
        <dbReference type="ARBA" id="ARBA00022729"/>
    </source>
</evidence>
<keyword evidence="3" id="KW-0813">Transport</keyword>
<keyword evidence="4 5" id="KW-0732">Signal</keyword>
<sequence>MRAKVFLLAGAAICALAAPASAGKSNDTLTWAISQEAPSIDPYYSQTRESVVMYRNVCDNLLYREPKSGEYQPGLATAHRWVDDLTLEFDLRRGVVFHDGRKFSAADVAYTFNHIANPDNAVIAQSNVKWIKSAEAIGEDKVRILLKEPFPAALEYVSGPLPILPAGHYDKAPPFRAGAQGKAPKDFGAVKTICTGPYKVRSIDPGEGVMLEKHAAYFDGSRPKPTIGKVHVRTIPDLDTQLALLMTNQLDLIWDVAPDKAKQLDGRRGVAVKQVSISRLNYLQLDAAGRGPKSPMLDLRVRQAMNHAINKQAIAKGLVGEVSEVIEAACYPTQFGCTQDVPRYAYDPAKAKALLAEAGVPDGFEVDLYSYRQREYAEAVIGDLAKVGIKARLRMLQYEALRPKWRSGEAQLIQGSWASYGMNDVSGSASYFFRGSPDDLAQDKQVIEWLTIADTNTDPAVRKENYRKALIRIAEQAYWVPLFTSAKYYAMSGQLEFTPHADDLPEFSASRWK</sequence>
<evidence type="ECO:0000313" key="7">
    <source>
        <dbReference type="EMBL" id="ROP84536.1"/>
    </source>
</evidence>
<dbReference type="AlphaFoldDB" id="A0A3N1L246"/>
<dbReference type="Proteomes" id="UP000278222">
    <property type="component" value="Unassembled WGS sequence"/>
</dbReference>
<gene>
    <name evidence="7" type="ORF">EDC65_3890</name>
</gene>
<organism evidence="7 8">
    <name type="scientific">Stella humosa</name>
    <dbReference type="NCBI Taxonomy" id="94"/>
    <lineage>
        <taxon>Bacteria</taxon>
        <taxon>Pseudomonadati</taxon>
        <taxon>Pseudomonadota</taxon>
        <taxon>Alphaproteobacteria</taxon>
        <taxon>Rhodospirillales</taxon>
        <taxon>Stellaceae</taxon>
        <taxon>Stella</taxon>
    </lineage>
</organism>
<evidence type="ECO:0000256" key="3">
    <source>
        <dbReference type="ARBA" id="ARBA00022448"/>
    </source>
</evidence>
<evidence type="ECO:0000256" key="5">
    <source>
        <dbReference type="SAM" id="SignalP"/>
    </source>
</evidence>
<evidence type="ECO:0000313" key="8">
    <source>
        <dbReference type="Proteomes" id="UP000278222"/>
    </source>
</evidence>
<dbReference type="GO" id="GO:0030288">
    <property type="term" value="C:outer membrane-bounded periplasmic space"/>
    <property type="evidence" value="ECO:0007669"/>
    <property type="project" value="UniProtKB-ARBA"/>
</dbReference>